<name>A0A8S1E3N4_9PELO</name>
<dbReference type="AlphaFoldDB" id="A0A8S1E3N4"/>
<protein>
    <recommendedName>
        <fullName evidence="3">EB domain-containing protein</fullName>
    </recommendedName>
</protein>
<reference evidence="4 5" key="1">
    <citation type="submission" date="2020-04" db="EMBL/GenBank/DDBJ databases">
        <authorList>
            <person name="Laetsch R D."/>
            <person name="Stevens L."/>
            <person name="Kumar S."/>
            <person name="Blaxter L. M."/>
        </authorList>
    </citation>
    <scope>NUCLEOTIDE SEQUENCE [LARGE SCALE GENOMIC DNA]</scope>
</reference>
<dbReference type="InterPro" id="IPR006149">
    <property type="entry name" value="EB_dom"/>
</dbReference>
<sequence length="596" mass="65671">MRNMLLLLCTSLVFAILADASRPCTHTLQCGKGYFCEQNECRRDSCISEAQCEKNEKCRSGNINGKLKFGCFKEQQDTTTVNYCPGGALVLSPLQGLTTCDLSTDCPSTHVCNPIYGVCCTKINACPSNTKTMANIITGKPIMCQFKQGKPLPCPENGQCDTATGFCCLRNEPGTRNVEFPIVNPTELSSERPYLGQTCKPQDGCAGGASCVCKSRGRCMCECPTELGYTISNDGKTCQRIRRRLKEKCKTDMECSAAFSECSSGGCRCKRGFKRSGDGGCEPIEYRCANNQTPLKKKEEIVECSMKNAAVMKFNSLKNRKNATEHEIDEILNELAKETNQTMYSDNGNQNDDCPYEYYCVPVFEDPRKLGSYKGICCPSPSTIRPACPVGEPHESSYPPNYGCSSCPMDYYCHRDAISTDKSICCPKPCLSLEDIYYNGQCHSMVFYGDSCQISSQCVYSKNPDVNEEYATHAKMECLKGICSCPSGFSFADGECKRIICTIGLRGEPSVDRSGQLLRCDKSSDCSMGHMCDPNTRVCCKGTNRCPKGYVETGRSCHENCTGLNEICHPTKNGKSKLCCVYENGNYSRDSNLTMT</sequence>
<keyword evidence="1" id="KW-0175">Coiled coil</keyword>
<proteinExistence type="predicted"/>
<feature type="chain" id="PRO_5035819674" description="EB domain-containing protein" evidence="2">
    <location>
        <begin position="21"/>
        <end position="596"/>
    </location>
</feature>
<dbReference type="InterPro" id="IPR006150">
    <property type="entry name" value="Cys_repeat_1"/>
</dbReference>
<feature type="coiled-coil region" evidence="1">
    <location>
        <begin position="314"/>
        <end position="341"/>
    </location>
</feature>
<dbReference type="Proteomes" id="UP000494206">
    <property type="component" value="Unassembled WGS sequence"/>
</dbReference>
<evidence type="ECO:0000256" key="2">
    <source>
        <dbReference type="SAM" id="SignalP"/>
    </source>
</evidence>
<feature type="signal peptide" evidence="2">
    <location>
        <begin position="1"/>
        <end position="20"/>
    </location>
</feature>
<feature type="domain" description="EB" evidence="3">
    <location>
        <begin position="434"/>
        <end position="496"/>
    </location>
</feature>
<evidence type="ECO:0000256" key="1">
    <source>
        <dbReference type="SAM" id="Coils"/>
    </source>
</evidence>
<dbReference type="OrthoDB" id="5853212at2759"/>
<dbReference type="SMART" id="SM00289">
    <property type="entry name" value="WR1"/>
    <property type="match status" value="4"/>
</dbReference>
<dbReference type="EMBL" id="CADEPM010000001">
    <property type="protein sequence ID" value="CAB3398202.1"/>
    <property type="molecule type" value="Genomic_DNA"/>
</dbReference>
<accession>A0A8S1E3N4</accession>
<keyword evidence="2" id="KW-0732">Signal</keyword>
<dbReference type="Pfam" id="PF01683">
    <property type="entry name" value="EB"/>
    <property type="match status" value="1"/>
</dbReference>
<evidence type="ECO:0000313" key="4">
    <source>
        <dbReference type="EMBL" id="CAB3398202.1"/>
    </source>
</evidence>
<gene>
    <name evidence="4" type="ORF">CBOVIS_LOCUS1504</name>
</gene>
<keyword evidence="5" id="KW-1185">Reference proteome</keyword>
<organism evidence="4 5">
    <name type="scientific">Caenorhabditis bovis</name>
    <dbReference type="NCBI Taxonomy" id="2654633"/>
    <lineage>
        <taxon>Eukaryota</taxon>
        <taxon>Metazoa</taxon>
        <taxon>Ecdysozoa</taxon>
        <taxon>Nematoda</taxon>
        <taxon>Chromadorea</taxon>
        <taxon>Rhabditida</taxon>
        <taxon>Rhabditina</taxon>
        <taxon>Rhabditomorpha</taxon>
        <taxon>Rhabditoidea</taxon>
        <taxon>Rhabditidae</taxon>
        <taxon>Peloderinae</taxon>
        <taxon>Caenorhabditis</taxon>
    </lineage>
</organism>
<evidence type="ECO:0000313" key="5">
    <source>
        <dbReference type="Proteomes" id="UP000494206"/>
    </source>
</evidence>
<evidence type="ECO:0000259" key="3">
    <source>
        <dbReference type="Pfam" id="PF01683"/>
    </source>
</evidence>
<comment type="caution">
    <text evidence="4">The sequence shown here is derived from an EMBL/GenBank/DDBJ whole genome shotgun (WGS) entry which is preliminary data.</text>
</comment>